<keyword evidence="4" id="KW-1185">Reference proteome</keyword>
<dbReference type="Proteomes" id="UP001595445">
    <property type="component" value="Unassembled WGS sequence"/>
</dbReference>
<dbReference type="NCBIfam" id="NF003708">
    <property type="entry name" value="PRK05325.1-3"/>
    <property type="match status" value="1"/>
</dbReference>
<evidence type="ECO:0000256" key="1">
    <source>
        <dbReference type="HAMAP-Rule" id="MF_01232"/>
    </source>
</evidence>
<proteinExistence type="inferred from homology"/>
<comment type="caution">
    <text evidence="3">The sequence shown here is derived from an EMBL/GenBank/DDBJ whole genome shotgun (WGS) entry which is preliminary data.</text>
</comment>
<organism evidence="3 4">
    <name type="scientific">Tabrizicola soli</name>
    <dbReference type="NCBI Taxonomy" id="2185115"/>
    <lineage>
        <taxon>Bacteria</taxon>
        <taxon>Pseudomonadati</taxon>
        <taxon>Pseudomonadota</taxon>
        <taxon>Alphaproteobacteria</taxon>
        <taxon>Rhodobacterales</taxon>
        <taxon>Paracoccaceae</taxon>
        <taxon>Tabrizicola</taxon>
    </lineage>
</organism>
<evidence type="ECO:0000313" key="4">
    <source>
        <dbReference type="Proteomes" id="UP001595445"/>
    </source>
</evidence>
<dbReference type="EMBL" id="JBHRSM010000054">
    <property type="protein sequence ID" value="MFC3088581.1"/>
    <property type="molecule type" value="Genomic_DNA"/>
</dbReference>
<comment type="similarity">
    <text evidence="1">Belongs to the UPF0229 family.</text>
</comment>
<dbReference type="NCBIfam" id="NF003707">
    <property type="entry name" value="PRK05325.1-2"/>
    <property type="match status" value="1"/>
</dbReference>
<dbReference type="PANTHER" id="PTHR30510">
    <property type="entry name" value="UPF0229 PROTEIN YEAH"/>
    <property type="match status" value="1"/>
</dbReference>
<accession>A0ABV7DZL3</accession>
<feature type="region of interest" description="Disordered" evidence="2">
    <location>
        <begin position="81"/>
        <end position="107"/>
    </location>
</feature>
<dbReference type="HAMAP" id="MF_01232">
    <property type="entry name" value="UPF0229"/>
    <property type="match status" value="1"/>
</dbReference>
<reference evidence="4" key="1">
    <citation type="journal article" date="2019" name="Int. J. Syst. Evol. Microbiol.">
        <title>The Global Catalogue of Microorganisms (GCM) 10K type strain sequencing project: providing services to taxonomists for standard genome sequencing and annotation.</title>
        <authorList>
            <consortium name="The Broad Institute Genomics Platform"/>
            <consortium name="The Broad Institute Genome Sequencing Center for Infectious Disease"/>
            <person name="Wu L."/>
            <person name="Ma J."/>
        </authorList>
    </citation>
    <scope>NUCLEOTIDE SEQUENCE [LARGE SCALE GENOMIC DNA]</scope>
    <source>
        <strain evidence="4">KCTC 62102</strain>
    </source>
</reference>
<dbReference type="PANTHER" id="PTHR30510:SF2">
    <property type="entry name" value="UPF0229 PROTEIN YEAH"/>
    <property type="match status" value="1"/>
</dbReference>
<protein>
    <recommendedName>
        <fullName evidence="1">UPF0229 protein ACFOD6_21285</fullName>
    </recommendedName>
</protein>
<evidence type="ECO:0000256" key="2">
    <source>
        <dbReference type="SAM" id="MobiDB-lite"/>
    </source>
</evidence>
<dbReference type="InterPro" id="IPR006698">
    <property type="entry name" value="UPF0229"/>
</dbReference>
<evidence type="ECO:0000313" key="3">
    <source>
        <dbReference type="EMBL" id="MFC3088581.1"/>
    </source>
</evidence>
<dbReference type="Pfam" id="PF04285">
    <property type="entry name" value="DUF444"/>
    <property type="match status" value="1"/>
</dbReference>
<gene>
    <name evidence="3" type="ORF">ACFOD6_21285</name>
</gene>
<dbReference type="RefSeq" id="WP_197643981.1">
    <property type="nucleotide sequence ID" value="NZ_JAEACP010000010.1"/>
</dbReference>
<sequence length="437" mass="49819">MTHFIDRRANPKDRSLGNRRRFIKRVREAVKAAVDRSVKARAIADVDQGDAVAVSAGDIHEPSFRNARQGGHREYVLPGNRALRTGDRIDKPPPGGGGAAGREGSMSGEAEDDFVFTLSREEFLDLFFEDLELPDLVKRSLKRIESTHPHRAGFSVTGPPANLSVTRTMRKAIGRRIALQRPGLRAVADLAARIEDLERNAPRNDATRRELDRLRQELERMRLRQRRVPYLDPVDLRYRHFDLRPDPTANAVMFCLMDVSASMGEREKDLAKRFFVLLHLFLKRSYERVELVFIRHTHLARAVDEETFFHSAESGGTVVSTALEEMQRIIRETYSPADWNIYAAQASDGENFSGDSEKCGTILRDELMRHCQYFAYVEIMAPEEAAIIRSPETGTELWRTYLSVAEAWPNFAQKRIARPADIYPVFRELFARETGHG</sequence>
<name>A0ABV7DZL3_9RHOB</name>